<keyword evidence="2" id="KW-1185">Reference proteome</keyword>
<dbReference type="Proteomes" id="UP000253606">
    <property type="component" value="Chromosome"/>
</dbReference>
<reference evidence="1 2" key="1">
    <citation type="journal article" date="2018" name="Front. Microbiol.">
        <title>Hydrolytic Capabilities as a Key to Environmental Success: Chitinolytic and Cellulolytic Acidobacteria From Acidic Sub-arctic Soils and Boreal Peatlands.</title>
        <authorList>
            <person name="Belova S.E."/>
            <person name="Ravin N.V."/>
            <person name="Pankratov T.A."/>
            <person name="Rakitin A.L."/>
            <person name="Ivanova A.A."/>
            <person name="Beletsky A.V."/>
            <person name="Mardanov A.V."/>
            <person name="Sinninghe Damste J.S."/>
            <person name="Dedysh S.N."/>
        </authorList>
    </citation>
    <scope>NUCLEOTIDE SEQUENCE [LARGE SCALE GENOMIC DNA]</scope>
    <source>
        <strain evidence="1 2">SBC82</strain>
    </source>
</reference>
<protein>
    <submittedName>
        <fullName evidence="1">Uncharacterized protein</fullName>
    </submittedName>
</protein>
<name>A0A2Z5FW66_9BACT</name>
<dbReference type="EMBL" id="CP030840">
    <property type="protein sequence ID" value="AXC10744.1"/>
    <property type="molecule type" value="Genomic_DNA"/>
</dbReference>
<dbReference type="KEGG" id="abas:ACPOL_1396"/>
<sequence length="70" mass="7932">MQQQSLARPELGPAVHTFSDLLTPLSRSEYGNKAVGMLLSLCLYQKAKYVIFHRFLKHGVKGIRGRRNGF</sequence>
<proteinExistence type="predicted"/>
<evidence type="ECO:0000313" key="2">
    <source>
        <dbReference type="Proteomes" id="UP000253606"/>
    </source>
</evidence>
<accession>A0A2Z5FW66</accession>
<evidence type="ECO:0000313" key="1">
    <source>
        <dbReference type="EMBL" id="AXC10744.1"/>
    </source>
</evidence>
<organism evidence="1 2">
    <name type="scientific">Acidisarcina polymorpha</name>
    <dbReference type="NCBI Taxonomy" id="2211140"/>
    <lineage>
        <taxon>Bacteria</taxon>
        <taxon>Pseudomonadati</taxon>
        <taxon>Acidobacteriota</taxon>
        <taxon>Terriglobia</taxon>
        <taxon>Terriglobales</taxon>
        <taxon>Acidobacteriaceae</taxon>
        <taxon>Acidisarcina</taxon>
    </lineage>
</organism>
<gene>
    <name evidence="1" type="ORF">ACPOL_1396</name>
</gene>
<dbReference type="AlphaFoldDB" id="A0A2Z5FW66"/>